<dbReference type="SUPFAM" id="SSF54928">
    <property type="entry name" value="RNA-binding domain, RBD"/>
    <property type="match status" value="1"/>
</dbReference>
<keyword evidence="4" id="KW-0539">Nucleus</keyword>
<protein>
    <submittedName>
        <fullName evidence="5">Regulator of nonsense transcripts 3A</fullName>
    </submittedName>
</protein>
<evidence type="ECO:0000313" key="6">
    <source>
        <dbReference type="Proteomes" id="UP001152795"/>
    </source>
</evidence>
<sequence length="127" mass="14753">VIIRRLPPSMHKNLLLQTLNEVFPEGLPDHDYFRFCGSDLSFSPIPFSRAYINFKHSVDILNFKEKLDGYVFTDGKGNLHTPTYWWKMSNKTEILPSQKLEVPPTEYVFNKTCLSPASRGEQVKIYL</sequence>
<keyword evidence="3" id="KW-0866">Nonsense-mediated mRNA decay</keyword>
<dbReference type="Pfam" id="PF03467">
    <property type="entry name" value="Smg4_UPF3"/>
    <property type="match status" value="1"/>
</dbReference>
<organism evidence="5 6">
    <name type="scientific">Paramuricea clavata</name>
    <name type="common">Red gorgonian</name>
    <name type="synonym">Violescent sea-whip</name>
    <dbReference type="NCBI Taxonomy" id="317549"/>
    <lineage>
        <taxon>Eukaryota</taxon>
        <taxon>Metazoa</taxon>
        <taxon>Cnidaria</taxon>
        <taxon>Anthozoa</taxon>
        <taxon>Octocorallia</taxon>
        <taxon>Malacalcyonacea</taxon>
        <taxon>Plexauridae</taxon>
        <taxon>Paramuricea</taxon>
    </lineage>
</organism>
<dbReference type="OrthoDB" id="18087at2759"/>
<evidence type="ECO:0000256" key="4">
    <source>
        <dbReference type="ARBA" id="ARBA00023242"/>
    </source>
</evidence>
<evidence type="ECO:0000313" key="5">
    <source>
        <dbReference type="EMBL" id="CAB4038169.1"/>
    </source>
</evidence>
<dbReference type="PANTHER" id="PTHR13112">
    <property type="entry name" value="UPF3 REGULATOR OF NONSENSE TRANSCRIPTS-LIKE PROTEIN"/>
    <property type="match status" value="1"/>
</dbReference>
<gene>
    <name evidence="5" type="ORF">PACLA_8A088199</name>
</gene>
<dbReference type="GO" id="GO:0005730">
    <property type="term" value="C:nucleolus"/>
    <property type="evidence" value="ECO:0007669"/>
    <property type="project" value="TreeGrafter"/>
</dbReference>
<dbReference type="Gene3D" id="3.30.70.330">
    <property type="match status" value="1"/>
</dbReference>
<dbReference type="InterPro" id="IPR012677">
    <property type="entry name" value="Nucleotide-bd_a/b_plait_sf"/>
</dbReference>
<dbReference type="EMBL" id="CACRXK020023889">
    <property type="protein sequence ID" value="CAB4038169.1"/>
    <property type="molecule type" value="Genomic_DNA"/>
</dbReference>
<dbReference type="InterPro" id="IPR039722">
    <property type="entry name" value="Upf3"/>
</dbReference>
<accession>A0A6S7LQK0</accession>
<comment type="caution">
    <text evidence="5">The sequence shown here is derived from an EMBL/GenBank/DDBJ whole genome shotgun (WGS) entry which is preliminary data.</text>
</comment>
<dbReference type="GO" id="GO:0003729">
    <property type="term" value="F:mRNA binding"/>
    <property type="evidence" value="ECO:0007669"/>
    <property type="project" value="TreeGrafter"/>
</dbReference>
<dbReference type="GO" id="GO:0045727">
    <property type="term" value="P:positive regulation of translation"/>
    <property type="evidence" value="ECO:0007669"/>
    <property type="project" value="TreeGrafter"/>
</dbReference>
<name>A0A6S7LQK0_PARCT</name>
<feature type="non-terminal residue" evidence="5">
    <location>
        <position position="1"/>
    </location>
</feature>
<proteinExistence type="inferred from homology"/>
<dbReference type="GO" id="GO:0000184">
    <property type="term" value="P:nuclear-transcribed mRNA catabolic process, nonsense-mediated decay"/>
    <property type="evidence" value="ECO:0007669"/>
    <property type="project" value="UniProtKB-KW"/>
</dbReference>
<comment type="subcellular location">
    <subcellularLocation>
        <location evidence="1">Nucleus</location>
    </subcellularLocation>
</comment>
<dbReference type="GO" id="GO:0005737">
    <property type="term" value="C:cytoplasm"/>
    <property type="evidence" value="ECO:0007669"/>
    <property type="project" value="TreeGrafter"/>
</dbReference>
<dbReference type="Proteomes" id="UP001152795">
    <property type="component" value="Unassembled WGS sequence"/>
</dbReference>
<evidence type="ECO:0000256" key="2">
    <source>
        <dbReference type="ARBA" id="ARBA00005991"/>
    </source>
</evidence>
<comment type="similarity">
    <text evidence="2">Belongs to the RENT3 family.</text>
</comment>
<dbReference type="PANTHER" id="PTHR13112:SF0">
    <property type="entry name" value="FI21285P1"/>
    <property type="match status" value="1"/>
</dbReference>
<dbReference type="InterPro" id="IPR035979">
    <property type="entry name" value="RBD_domain_sf"/>
</dbReference>
<reference evidence="5" key="1">
    <citation type="submission" date="2020-04" db="EMBL/GenBank/DDBJ databases">
        <authorList>
            <person name="Alioto T."/>
            <person name="Alioto T."/>
            <person name="Gomez Garrido J."/>
        </authorList>
    </citation>
    <scope>NUCLEOTIDE SEQUENCE</scope>
    <source>
        <strain evidence="5">A484AB</strain>
    </source>
</reference>
<evidence type="ECO:0000256" key="1">
    <source>
        <dbReference type="ARBA" id="ARBA00004123"/>
    </source>
</evidence>
<dbReference type="AlphaFoldDB" id="A0A6S7LQK0"/>
<dbReference type="InterPro" id="IPR005120">
    <property type="entry name" value="UPF3_dom"/>
</dbReference>
<evidence type="ECO:0000256" key="3">
    <source>
        <dbReference type="ARBA" id="ARBA00023161"/>
    </source>
</evidence>
<keyword evidence="6" id="KW-1185">Reference proteome</keyword>